<name>A0A7Y1F6D2_PSEVE</name>
<evidence type="ECO:0000259" key="1">
    <source>
        <dbReference type="SMART" id="SM00974"/>
    </source>
</evidence>
<dbReference type="EMBL" id="JAAQWE010000055">
    <property type="protein sequence ID" value="NMY01059.1"/>
    <property type="molecule type" value="Genomic_DNA"/>
</dbReference>
<gene>
    <name evidence="2" type="ORF">HBO43_31265</name>
</gene>
<accession>A0A7Y1F6D2</accession>
<organism evidence="2 3">
    <name type="scientific">Pseudomonas veronii</name>
    <dbReference type="NCBI Taxonomy" id="76761"/>
    <lineage>
        <taxon>Bacteria</taxon>
        <taxon>Pseudomonadati</taxon>
        <taxon>Pseudomonadota</taxon>
        <taxon>Gammaproteobacteria</taxon>
        <taxon>Pseudomonadales</taxon>
        <taxon>Pseudomonadaceae</taxon>
        <taxon>Pseudomonas</taxon>
    </lineage>
</organism>
<sequence length="139" mass="16570">MKPKKEPMPGFIYIFRNFLNNNLIKVGLSKDPIARKKQLHTTGTELPMTIYHVWHVNNMRLAEQAAHDILRGHRVNNRREFFEIAPLPHFNEFERTNYDVTSEFLYTLTGLIEDGWDYLEIQYREASPKELHDIHYQAK</sequence>
<reference evidence="2 3" key="1">
    <citation type="journal article" date="2020" name="Front. Microbiol.">
        <title>Genetic Organization of the aprX-lipA2 Operon Affects the Proteolytic Potential of Pseudomonas Species in Milk.</title>
        <authorList>
            <person name="Maier C."/>
            <person name="Huptas C."/>
            <person name="von Neubeck M."/>
            <person name="Scherer S."/>
            <person name="Wenning M."/>
            <person name="Lucking G."/>
        </authorList>
    </citation>
    <scope>NUCLEOTIDE SEQUENCE [LARGE SCALE GENOMIC DNA]</scope>
    <source>
        <strain evidence="2 3">WS 4671</strain>
    </source>
</reference>
<protein>
    <submittedName>
        <fullName evidence="2">GIY-YIG nuclease family protein</fullName>
    </submittedName>
</protein>
<dbReference type="AlphaFoldDB" id="A0A7Y1F6D2"/>
<dbReference type="Proteomes" id="UP000552560">
    <property type="component" value="Unassembled WGS sequence"/>
</dbReference>
<dbReference type="SMART" id="SM00974">
    <property type="entry name" value="T5orf172"/>
    <property type="match status" value="1"/>
</dbReference>
<comment type="caution">
    <text evidence="2">The sequence shown here is derived from an EMBL/GenBank/DDBJ whole genome shotgun (WGS) entry which is preliminary data.</text>
</comment>
<feature type="domain" description="Bacteriophage T5 Orf172 DNA-binding" evidence="1">
    <location>
        <begin position="18"/>
        <end position="93"/>
    </location>
</feature>
<proteinExistence type="predicted"/>
<evidence type="ECO:0000313" key="3">
    <source>
        <dbReference type="Proteomes" id="UP000552560"/>
    </source>
</evidence>
<dbReference type="InterPro" id="IPR018306">
    <property type="entry name" value="Phage_T5_Orf172_DNA-bd"/>
</dbReference>
<evidence type="ECO:0000313" key="2">
    <source>
        <dbReference type="EMBL" id="NMY01059.1"/>
    </source>
</evidence>
<dbReference type="Pfam" id="PF10544">
    <property type="entry name" value="T5orf172"/>
    <property type="match status" value="1"/>
</dbReference>